<accession>A0A0E9QR92</accession>
<dbReference type="EMBL" id="GBXM01089101">
    <property type="protein sequence ID" value="JAH19476.1"/>
    <property type="molecule type" value="Transcribed_RNA"/>
</dbReference>
<protein>
    <submittedName>
        <fullName evidence="1">Uncharacterized protein</fullName>
    </submittedName>
</protein>
<name>A0A0E9QR92_ANGAN</name>
<reference evidence="1" key="1">
    <citation type="submission" date="2014-11" db="EMBL/GenBank/DDBJ databases">
        <authorList>
            <person name="Amaro Gonzalez C."/>
        </authorList>
    </citation>
    <scope>NUCLEOTIDE SEQUENCE</scope>
</reference>
<organism evidence="1">
    <name type="scientific">Anguilla anguilla</name>
    <name type="common">European freshwater eel</name>
    <name type="synonym">Muraena anguilla</name>
    <dbReference type="NCBI Taxonomy" id="7936"/>
    <lineage>
        <taxon>Eukaryota</taxon>
        <taxon>Metazoa</taxon>
        <taxon>Chordata</taxon>
        <taxon>Craniata</taxon>
        <taxon>Vertebrata</taxon>
        <taxon>Euteleostomi</taxon>
        <taxon>Actinopterygii</taxon>
        <taxon>Neopterygii</taxon>
        <taxon>Teleostei</taxon>
        <taxon>Anguilliformes</taxon>
        <taxon>Anguillidae</taxon>
        <taxon>Anguilla</taxon>
    </lineage>
</organism>
<evidence type="ECO:0000313" key="1">
    <source>
        <dbReference type="EMBL" id="JAH19476.1"/>
    </source>
</evidence>
<sequence>MATCGSGSLFFLKGLLEKKSKTDDQYKFNLVHVKYW</sequence>
<reference evidence="1" key="2">
    <citation type="journal article" date="2015" name="Fish Shellfish Immunol.">
        <title>Early steps in the European eel (Anguilla anguilla)-Vibrio vulnificus interaction in the gills: Role of the RtxA13 toxin.</title>
        <authorList>
            <person name="Callol A."/>
            <person name="Pajuelo D."/>
            <person name="Ebbesson L."/>
            <person name="Teles M."/>
            <person name="MacKenzie S."/>
            <person name="Amaro C."/>
        </authorList>
    </citation>
    <scope>NUCLEOTIDE SEQUENCE</scope>
</reference>
<dbReference type="AlphaFoldDB" id="A0A0E9QR92"/>
<proteinExistence type="predicted"/>